<organism evidence="1">
    <name type="scientific">uncultured Dysgonomonas sp</name>
    <dbReference type="NCBI Taxonomy" id="206096"/>
    <lineage>
        <taxon>Bacteria</taxon>
        <taxon>Pseudomonadati</taxon>
        <taxon>Bacteroidota</taxon>
        <taxon>Bacteroidia</taxon>
        <taxon>Bacteroidales</taxon>
        <taxon>Dysgonomonadaceae</taxon>
        <taxon>Dysgonomonas</taxon>
        <taxon>environmental samples</taxon>
    </lineage>
</organism>
<protein>
    <submittedName>
        <fullName evidence="1">Uncharacterized protein</fullName>
    </submittedName>
</protein>
<accession>A0A212J0E8</accession>
<reference evidence="1" key="1">
    <citation type="submission" date="2016-04" db="EMBL/GenBank/DDBJ databases">
        <authorList>
            <person name="Evans L.H."/>
            <person name="Alamgir A."/>
            <person name="Owens N."/>
            <person name="Weber N.D."/>
            <person name="Virtaneva K."/>
            <person name="Barbian K."/>
            <person name="Babar A."/>
            <person name="Rosenke K."/>
        </authorList>
    </citation>
    <scope>NUCLEOTIDE SEQUENCE</scope>
    <source>
        <strain evidence="1">86-1</strain>
    </source>
</reference>
<proteinExistence type="predicted"/>
<sequence length="84" mass="9159">MQNSRANIDVIIVPAMKGSAPYTSFRESHSVEVIKPNPNSENAPILLLTSPYITPAVSNIIRQAAMNNMALNILSFIYVEIVAS</sequence>
<gene>
    <name evidence="1" type="ORF">KL86DYS1_10708</name>
</gene>
<dbReference type="EMBL" id="FLUM01000001">
    <property type="protein sequence ID" value="SBV92824.1"/>
    <property type="molecule type" value="Genomic_DNA"/>
</dbReference>
<dbReference type="AlphaFoldDB" id="A0A212J0E8"/>
<evidence type="ECO:0000313" key="1">
    <source>
        <dbReference type="EMBL" id="SBV92824.1"/>
    </source>
</evidence>
<name>A0A212J0E8_9BACT</name>